<feature type="chain" id="PRO_5046015107" evidence="2">
    <location>
        <begin position="24"/>
        <end position="358"/>
    </location>
</feature>
<accession>A0ABY6B2X9</accession>
<dbReference type="Proteomes" id="UP001064933">
    <property type="component" value="Chromosome"/>
</dbReference>
<name>A0ABY6B2X9_9BURK</name>
<feature type="compositionally biased region" description="Basic and acidic residues" evidence="1">
    <location>
        <begin position="345"/>
        <end position="358"/>
    </location>
</feature>
<dbReference type="EMBL" id="CP104562">
    <property type="protein sequence ID" value="UXH78334.1"/>
    <property type="molecule type" value="Genomic_DNA"/>
</dbReference>
<dbReference type="RefSeq" id="WP_261758121.1">
    <property type="nucleotide sequence ID" value="NZ_CP104562.2"/>
</dbReference>
<protein>
    <submittedName>
        <fullName evidence="3">Uncharacterized protein</fullName>
    </submittedName>
</protein>
<keyword evidence="2" id="KW-0732">Signal</keyword>
<evidence type="ECO:0000313" key="3">
    <source>
        <dbReference type="EMBL" id="UXH78334.1"/>
    </source>
</evidence>
<proteinExistence type="predicted"/>
<reference evidence="3" key="1">
    <citation type="submission" date="2022-10" db="EMBL/GenBank/DDBJ databases">
        <title>Characterization and whole genome sequencing of a new Roseateles species, isolated from fresh water.</title>
        <authorList>
            <person name="Guliayeva D.Y."/>
            <person name="Akhremchuk A.E."/>
            <person name="Sikolenko M.A."/>
            <person name="Valentovich L.N."/>
            <person name="Sidarenka A.V."/>
        </authorList>
    </citation>
    <scope>NUCLEOTIDE SEQUENCE</scope>
    <source>
        <strain evidence="3">BIM B-1768</strain>
    </source>
</reference>
<feature type="region of interest" description="Disordered" evidence="1">
    <location>
        <begin position="309"/>
        <end position="358"/>
    </location>
</feature>
<feature type="compositionally biased region" description="Pro residues" evidence="1">
    <location>
        <begin position="31"/>
        <end position="45"/>
    </location>
</feature>
<feature type="signal peptide" evidence="2">
    <location>
        <begin position="1"/>
        <end position="23"/>
    </location>
</feature>
<keyword evidence="4" id="KW-1185">Reference proteome</keyword>
<sequence length="358" mass="39544">MKTLLKPLLTALALAALTLAAQAQPDVSDRPPAPPAPPAPSALPPELPVQVAEQVRIAVDAAFAGQILSREKVVKGAPYCAQAVHETVQPLMDGNRIVHQQTSLLCRDAEGRTRQEIERQGRKWIYLRDPVGGDNWLLDPQRKTARYLGRRVDESARREETARQRDYAERMREYARQMKEWTRVHGERLRNTMGAAPVEPPQPPAPPQPPMAPRAVVIAPVDGGHDLRVVQMESPDATAMPVPIPAAVGLRAERAASLERSRPEALPPREVEGLKLTGQRFTSTIEAGKVGNEKPIVLTREVWTSPELQITVSSQDRDPRSGEQNYQLRQIRRGEPDAALMKVPADFKKSGEPTPKKG</sequence>
<evidence type="ECO:0000256" key="1">
    <source>
        <dbReference type="SAM" id="MobiDB-lite"/>
    </source>
</evidence>
<organism evidence="3 4">
    <name type="scientific">Roseateles amylovorans</name>
    <dbReference type="NCBI Taxonomy" id="2978473"/>
    <lineage>
        <taxon>Bacteria</taxon>
        <taxon>Pseudomonadati</taxon>
        <taxon>Pseudomonadota</taxon>
        <taxon>Betaproteobacteria</taxon>
        <taxon>Burkholderiales</taxon>
        <taxon>Sphaerotilaceae</taxon>
        <taxon>Roseateles</taxon>
    </lineage>
</organism>
<feature type="region of interest" description="Disordered" evidence="1">
    <location>
        <begin position="25"/>
        <end position="45"/>
    </location>
</feature>
<evidence type="ECO:0000256" key="2">
    <source>
        <dbReference type="SAM" id="SignalP"/>
    </source>
</evidence>
<gene>
    <name evidence="3" type="ORF">N4261_25865</name>
</gene>
<evidence type="ECO:0000313" key="4">
    <source>
        <dbReference type="Proteomes" id="UP001064933"/>
    </source>
</evidence>